<dbReference type="HOGENOM" id="CLU_2851770_0_0_1"/>
<dbReference type="Proteomes" id="UP000008549">
    <property type="component" value="Unassembled WGS sequence"/>
</dbReference>
<dbReference type="AlphaFoldDB" id="B6IH08"/>
<dbReference type="GeneID" id="68918845"/>
<dbReference type="RefSeq" id="XP_045098755.1">
    <property type="nucleotide sequence ID" value="XM_045238716.1"/>
</dbReference>
<dbReference type="KEGG" id="cbr:CBG_27392"/>
<reference evidence="1 2" key="2">
    <citation type="journal article" date="2011" name="PLoS Genet.">
        <title>Caenorhabditis briggsae recombinant inbred line genotypes reveal inter-strain incompatibility and the evolution of recombination.</title>
        <authorList>
            <person name="Ross J.A."/>
            <person name="Koboldt D.C."/>
            <person name="Staisch J.E."/>
            <person name="Chamberlin H.M."/>
            <person name="Gupta B.P."/>
            <person name="Miller R.D."/>
            <person name="Baird S.E."/>
            <person name="Haag E.S."/>
        </authorList>
    </citation>
    <scope>NUCLEOTIDE SEQUENCE [LARGE SCALE GENOMIC DNA]</scope>
    <source>
        <strain evidence="1 2">AF16</strain>
    </source>
</reference>
<dbReference type="CTD" id="68918845"/>
<accession>B6IH08</accession>
<evidence type="ECO:0000313" key="1">
    <source>
        <dbReference type="EMBL" id="CAR99188.1"/>
    </source>
</evidence>
<dbReference type="InParanoid" id="B6IH08"/>
<keyword evidence="2" id="KW-1185">Reference proteome</keyword>
<proteinExistence type="predicted"/>
<dbReference type="EMBL" id="HE600971">
    <property type="protein sequence ID" value="CAR99188.1"/>
    <property type="molecule type" value="Genomic_DNA"/>
</dbReference>
<protein>
    <submittedName>
        <fullName evidence="1">Protein CBG27392</fullName>
    </submittedName>
</protein>
<evidence type="ECO:0000313" key="2">
    <source>
        <dbReference type="Proteomes" id="UP000008549"/>
    </source>
</evidence>
<name>B6IH08_CAEBR</name>
<sequence length="65" mass="7787">MVDSCRCHNATIPFEVLFLPNRFFRQKMGEEIDFEEFLKKSQYFFSPREILADNSLKHLKIESSQ</sequence>
<gene>
    <name evidence="1" type="ORF">CBG27392</name>
    <name evidence="1" type="ORF">CBG_27392</name>
</gene>
<reference evidence="1 2" key="1">
    <citation type="journal article" date="2003" name="PLoS Biol.">
        <title>The genome sequence of Caenorhabditis briggsae: a platform for comparative genomics.</title>
        <authorList>
            <person name="Stein L.D."/>
            <person name="Bao Z."/>
            <person name="Blasiar D."/>
            <person name="Blumenthal T."/>
            <person name="Brent M.R."/>
            <person name="Chen N."/>
            <person name="Chinwalla A."/>
            <person name="Clarke L."/>
            <person name="Clee C."/>
            <person name="Coghlan A."/>
            <person name="Coulson A."/>
            <person name="D'Eustachio P."/>
            <person name="Fitch D.H."/>
            <person name="Fulton L.A."/>
            <person name="Fulton R.E."/>
            <person name="Griffiths-Jones S."/>
            <person name="Harris T.W."/>
            <person name="Hillier L.W."/>
            <person name="Kamath R."/>
            <person name="Kuwabara P.E."/>
            <person name="Mardis E.R."/>
            <person name="Marra M.A."/>
            <person name="Miner T.L."/>
            <person name="Minx P."/>
            <person name="Mullikin J.C."/>
            <person name="Plumb R.W."/>
            <person name="Rogers J."/>
            <person name="Schein J.E."/>
            <person name="Sohrmann M."/>
            <person name="Spieth J."/>
            <person name="Stajich J.E."/>
            <person name="Wei C."/>
            <person name="Willey D."/>
            <person name="Wilson R.K."/>
            <person name="Durbin R."/>
            <person name="Waterston R.H."/>
        </authorList>
    </citation>
    <scope>NUCLEOTIDE SEQUENCE [LARGE SCALE GENOMIC DNA]</scope>
    <source>
        <strain evidence="1 2">AF16</strain>
    </source>
</reference>
<organism evidence="1 2">
    <name type="scientific">Caenorhabditis briggsae</name>
    <dbReference type="NCBI Taxonomy" id="6238"/>
    <lineage>
        <taxon>Eukaryota</taxon>
        <taxon>Metazoa</taxon>
        <taxon>Ecdysozoa</taxon>
        <taxon>Nematoda</taxon>
        <taxon>Chromadorea</taxon>
        <taxon>Rhabditida</taxon>
        <taxon>Rhabditina</taxon>
        <taxon>Rhabditomorpha</taxon>
        <taxon>Rhabditoidea</taxon>
        <taxon>Rhabditidae</taxon>
        <taxon>Peloderinae</taxon>
        <taxon>Caenorhabditis</taxon>
    </lineage>
</organism>